<evidence type="ECO:0000256" key="1">
    <source>
        <dbReference type="ARBA" id="ARBA00001913"/>
    </source>
</evidence>
<organism evidence="5">
    <name type="scientific">Amphimedon queenslandica</name>
    <name type="common">Sponge</name>
    <dbReference type="NCBI Taxonomy" id="400682"/>
    <lineage>
        <taxon>Eukaryota</taxon>
        <taxon>Metazoa</taxon>
        <taxon>Porifera</taxon>
        <taxon>Demospongiae</taxon>
        <taxon>Heteroscleromorpha</taxon>
        <taxon>Haplosclerida</taxon>
        <taxon>Niphatidae</taxon>
        <taxon>Amphimedon</taxon>
    </lineage>
</organism>
<reference evidence="5" key="1">
    <citation type="submission" date="2017-05" db="UniProtKB">
        <authorList>
            <consortium name="EnsemblMetazoa"/>
        </authorList>
    </citation>
    <scope>IDENTIFICATION</scope>
</reference>
<dbReference type="GO" id="GO:0018279">
    <property type="term" value="P:protein N-linked glycosylation via asparagine"/>
    <property type="evidence" value="ECO:0007669"/>
    <property type="project" value="TreeGrafter"/>
</dbReference>
<dbReference type="EnsemblMetazoa" id="Aqu2.1.13775_001">
    <property type="protein sequence ID" value="Aqu2.1.13775_001"/>
    <property type="gene ID" value="Aqu2.1.13775"/>
</dbReference>
<dbReference type="GO" id="GO:0036503">
    <property type="term" value="P:ERAD pathway"/>
    <property type="evidence" value="ECO:0007669"/>
    <property type="project" value="TreeGrafter"/>
</dbReference>
<dbReference type="InterPro" id="IPR009448">
    <property type="entry name" value="UDP-g_GGtrans"/>
</dbReference>
<dbReference type="Pfam" id="PF18404">
    <property type="entry name" value="Glyco_transf_24"/>
    <property type="match status" value="1"/>
</dbReference>
<evidence type="ECO:0000256" key="3">
    <source>
        <dbReference type="ARBA" id="ARBA00048456"/>
    </source>
</evidence>
<dbReference type="SUPFAM" id="SSF53448">
    <property type="entry name" value="Nucleotide-diphospho-sugar transferases"/>
    <property type="match status" value="1"/>
</dbReference>
<feature type="domain" description="Glucosyltransferase 24 catalytic" evidence="4">
    <location>
        <begin position="40"/>
        <end position="147"/>
    </location>
</feature>
<dbReference type="InterPro" id="IPR040497">
    <property type="entry name" value="Glyco_transf_24"/>
</dbReference>
<evidence type="ECO:0000256" key="2">
    <source>
        <dbReference type="ARBA" id="ARBA00045874"/>
    </source>
</evidence>
<dbReference type="PANTHER" id="PTHR11226">
    <property type="entry name" value="UDP-GLUCOSE GLYCOPROTEIN:GLUCOSYLTRANSFERASE"/>
    <property type="match status" value="1"/>
</dbReference>
<dbReference type="eggNOG" id="KOG1879">
    <property type="taxonomic scope" value="Eukaryota"/>
</dbReference>
<dbReference type="GO" id="GO:0003980">
    <property type="term" value="F:UDP-glucose:glycoprotein glucosyltransferase activity"/>
    <property type="evidence" value="ECO:0007669"/>
    <property type="project" value="InterPro"/>
</dbReference>
<proteinExistence type="predicted"/>
<evidence type="ECO:0000259" key="4">
    <source>
        <dbReference type="Pfam" id="PF18404"/>
    </source>
</evidence>
<dbReference type="STRING" id="400682.A0A1X7TH42"/>
<dbReference type="InParanoid" id="A0A1X7TH42"/>
<comment type="catalytic activity">
    <reaction evidence="3">
        <text>N(4)-(alpha-D-Man-(1-&gt;2)-alpha-D-Man-(1-&gt;2)-alpha-D-Man-(1-&gt;3)-[alpha-D-Man-(1-&gt;2)-alpha-D-Man-(1-&gt;3)-[alpha-D-Man-(1-&gt;2)-alpha-D-Man-(1-&gt;6)]-alpha-D-Man-(1-&gt;6)]-beta-D-Man-(1-&gt;4)-beta-D-GlcNAc-(1-&gt;4)-beta-D-GlcNAc)-L-asparaginyl-[protein] (N-glucan mannose isomer 9A1,2,3B1,2,3) + UDP-alpha-D-glucose = N(4)-(alpha-D-Glc-(1-&gt;3)-alpha-D-Man-(1-&gt;2)-alpha-D-Man-(1-&gt;2)-alpha-D-Man-(1-&gt;3)-[alpha-D-Man-(1-&gt;2)-alpha-D-Man-(1-&gt;3)-[alpha-D-Man-(1-&gt;2)-alpha-D-Man-(1-&gt;6)]-alpha-D-Man-(1-&gt;6)]-beta-D-Man-(1-&gt;4)-beta-D-GlcNAc-(1-&gt;4)-beta-D-GlcNAc)-L-asparaginyl-[protein] + UDP + H(+)</text>
        <dbReference type="Rhea" id="RHEA:61304"/>
        <dbReference type="Rhea" id="RHEA-COMP:14356"/>
        <dbReference type="Rhea" id="RHEA-COMP:14357"/>
        <dbReference type="ChEBI" id="CHEBI:15378"/>
        <dbReference type="ChEBI" id="CHEBI:58223"/>
        <dbReference type="ChEBI" id="CHEBI:58885"/>
        <dbReference type="ChEBI" id="CHEBI:59080"/>
        <dbReference type="ChEBI" id="CHEBI:139493"/>
    </reaction>
</comment>
<sequence>MKNNGDQEGCGNGYYQLKGKPGEWKLRLKLGSEFLCCDRKIMMLSVLKHTKNPVKFWFLKNYLSPQFKDFIPRMAERYGFEYELVQYKWPRWLHGQTEKQKLIWAYKILFLDVVRTDMKELLEEPLDGAPYGYTPFCDSRTDMDGFKETLHKLFINKGAYNDPISNNSPPPVNRSAPNCSSIDTSKLSPALTDSWSETSKLLSSSLPIRIALLSTSTSNIPNLLIEFVLLLIASIRDCDSEAGIISVATTDPIPMSLIVQISAISCPK</sequence>
<protein>
    <recommendedName>
        <fullName evidence="4">Glucosyltransferase 24 catalytic domain-containing protein</fullName>
    </recommendedName>
</protein>
<accession>A0A1X7TH42</accession>
<dbReference type="GO" id="GO:0005783">
    <property type="term" value="C:endoplasmic reticulum"/>
    <property type="evidence" value="ECO:0007669"/>
    <property type="project" value="TreeGrafter"/>
</dbReference>
<dbReference type="Gene3D" id="3.90.550.10">
    <property type="entry name" value="Spore Coat Polysaccharide Biosynthesis Protein SpsA, Chain A"/>
    <property type="match status" value="1"/>
</dbReference>
<name>A0A1X7TH42_AMPQE</name>
<comment type="cofactor">
    <cofactor evidence="1">
        <name>Ca(2+)</name>
        <dbReference type="ChEBI" id="CHEBI:29108"/>
    </cofactor>
</comment>
<evidence type="ECO:0000313" key="5">
    <source>
        <dbReference type="EnsemblMetazoa" id="Aqu2.1.13775_001"/>
    </source>
</evidence>
<comment type="function">
    <text evidence="2">Recognizes glycoproteins with minor folding defects. Reglucosylates single N-glycans near the misfolded part of the protein, thus providing quality control for protein folding in the endoplasmic reticulum. Reglucosylated proteins are recognized by calreticulin for recycling to the endoplasmic reticulum and refolding or degradation.</text>
</comment>
<dbReference type="GO" id="GO:0051082">
    <property type="term" value="F:unfolded protein binding"/>
    <property type="evidence" value="ECO:0007669"/>
    <property type="project" value="TreeGrafter"/>
</dbReference>
<dbReference type="AlphaFoldDB" id="A0A1X7TH42"/>
<dbReference type="InterPro" id="IPR029044">
    <property type="entry name" value="Nucleotide-diphossugar_trans"/>
</dbReference>
<dbReference type="OrthoDB" id="27683at2759"/>
<dbReference type="PANTHER" id="PTHR11226:SF0">
    <property type="entry name" value="UDP-GLUCOSE:GLYCOPROTEIN GLUCOSYLTRANSFERASE"/>
    <property type="match status" value="1"/>
</dbReference>